<protein>
    <submittedName>
        <fullName evidence="2">Uncharacterized protein</fullName>
    </submittedName>
</protein>
<feature type="chain" id="PRO_5020496917" evidence="1">
    <location>
        <begin position="25"/>
        <end position="862"/>
    </location>
</feature>
<feature type="signal peptide" evidence="1">
    <location>
        <begin position="1"/>
        <end position="24"/>
    </location>
</feature>
<dbReference type="Gene3D" id="1.50.10.10">
    <property type="match status" value="1"/>
</dbReference>
<evidence type="ECO:0000256" key="1">
    <source>
        <dbReference type="SAM" id="SignalP"/>
    </source>
</evidence>
<accession>A0A4Q1SG88</accession>
<reference evidence="2 3" key="1">
    <citation type="journal article" date="2016" name="Int. J. Syst. Evol. Microbiol.">
        <title>Acidipila dinghuensis sp. nov., an acidobacterium isolated from forest soil.</title>
        <authorList>
            <person name="Jiang Y.W."/>
            <person name="Wang J."/>
            <person name="Chen M.H."/>
            <person name="Lv Y.Y."/>
            <person name="Qiu L.H."/>
        </authorList>
    </citation>
    <scope>NUCLEOTIDE SEQUENCE [LARGE SCALE GENOMIC DNA]</scope>
    <source>
        <strain evidence="2 3">DHOF10</strain>
    </source>
</reference>
<dbReference type="GO" id="GO:0005975">
    <property type="term" value="P:carbohydrate metabolic process"/>
    <property type="evidence" value="ECO:0007669"/>
    <property type="project" value="InterPro"/>
</dbReference>
<dbReference type="Proteomes" id="UP000290253">
    <property type="component" value="Unassembled WGS sequence"/>
</dbReference>
<gene>
    <name evidence="2" type="ORF">ESZ00_00980</name>
</gene>
<dbReference type="OrthoDB" id="9759959at2"/>
<proteinExistence type="predicted"/>
<evidence type="ECO:0000313" key="2">
    <source>
        <dbReference type="EMBL" id="RXS96561.1"/>
    </source>
</evidence>
<evidence type="ECO:0000313" key="3">
    <source>
        <dbReference type="Proteomes" id="UP000290253"/>
    </source>
</evidence>
<dbReference type="RefSeq" id="WP_129206310.1">
    <property type="nucleotide sequence ID" value="NZ_BMGU01000001.1"/>
</dbReference>
<dbReference type="EMBL" id="SDMK01000001">
    <property type="protein sequence ID" value="RXS96561.1"/>
    <property type="molecule type" value="Genomic_DNA"/>
</dbReference>
<dbReference type="PANTHER" id="PTHR34987:SF2">
    <property type="entry name" value="B, PUTATIVE (AFU_ORTHOLOGUE AFUA_7G05040)-RELATED"/>
    <property type="match status" value="1"/>
</dbReference>
<keyword evidence="3" id="KW-1185">Reference proteome</keyword>
<dbReference type="InterPro" id="IPR012341">
    <property type="entry name" value="6hp_glycosidase-like_sf"/>
</dbReference>
<keyword evidence="1" id="KW-0732">Signal</keyword>
<name>A0A4Q1SG88_9BACT</name>
<sequence>MKKQSWIGGVTVAVSMLAVMPVRAQNADHLPARDLTLSTESVGTRFIAAHGQRAAIFGYPAQGLEAWAWPYQIFDGYKISFVPDGSASEIAGDSILRRVEYRPESVTRIYVGTDFVVREKLFAPIDQPGTVITYTVEGRGQVCIRVHFRPQMNLMWPAAVGGQGTQWSDALKGYVLRDTLNGYSATIASPEIVAHDDTANVAIRTSDDLALEIQPHASGEYTEQASLVIAEDDPGVAAGSAAKDLLTKKTVYMQQAAEHYAALQSHSLRITTPDDEVNQALAWAEVALDQAWVCNARLGCGEVAGYGPSRPGRRPQYAWFFAGDGLEAEQGLVAAGEYARARQELEFILHYQNHETGMIWHELSQSAGFLDWEHKYPYMFVHVDVTFQFLAAVANYVQVSGDNDFARRHWMEIEKAYDYCRALIDPATHLPRIPADKEGSNEQDRESDELSLSAAWMDAAGAYAVLAMAAGHPDDAAPAIRQKEDAARAIAARYWDASHQFWISAHTVAGADIFNGGSRPAELLVAPVFTEQQRSTMLDRIASSDYQADWGTRGIPASASDYDPNAYAHGSIFALGATSMASAYWQAHRPATAFAIWDGVIAWNSLDSLGHLHEVTAGDLYYQEMESVPEQTWSSAGLLTSVTEGLLGLKIDGAAKQLRMAPHFPPQWGEVSVSNIAVGHGTLQAVLQQTIESVSVQVTNTGEAVNVTFAPEIPQGAEDLSAECDGRMGPLKTDPAKVIHEEQDEHAELSFIAAPGDTKCRIHFHGGVAVLPPLIKPQVGESSRGLKLVDVNLAGRLLTLSADVNPDGPHAVELRSSWRALSVDGGLLTDEGNGLIRVEFPHGGAESASDGYVRRKLVVHFE</sequence>
<dbReference type="PANTHER" id="PTHR34987">
    <property type="entry name" value="C, PUTATIVE (AFU_ORTHOLOGUE AFUA_3G02880)-RELATED"/>
    <property type="match status" value="1"/>
</dbReference>
<dbReference type="InterPro" id="IPR008928">
    <property type="entry name" value="6-hairpin_glycosidase_sf"/>
</dbReference>
<organism evidence="2 3">
    <name type="scientific">Silvibacterium dinghuense</name>
    <dbReference type="NCBI Taxonomy" id="1560006"/>
    <lineage>
        <taxon>Bacteria</taxon>
        <taxon>Pseudomonadati</taxon>
        <taxon>Acidobacteriota</taxon>
        <taxon>Terriglobia</taxon>
        <taxon>Terriglobales</taxon>
        <taxon>Acidobacteriaceae</taxon>
        <taxon>Silvibacterium</taxon>
    </lineage>
</organism>
<dbReference type="SUPFAM" id="SSF48208">
    <property type="entry name" value="Six-hairpin glycosidases"/>
    <property type="match status" value="1"/>
</dbReference>
<comment type="caution">
    <text evidence="2">The sequence shown here is derived from an EMBL/GenBank/DDBJ whole genome shotgun (WGS) entry which is preliminary data.</text>
</comment>
<dbReference type="AlphaFoldDB" id="A0A4Q1SG88"/>